<evidence type="ECO:0000313" key="2">
    <source>
        <dbReference type="EMBL" id="SDY08801.1"/>
    </source>
</evidence>
<dbReference type="InterPro" id="IPR024623">
    <property type="entry name" value="YtxH"/>
</dbReference>
<evidence type="ECO:0000256" key="1">
    <source>
        <dbReference type="SAM" id="MobiDB-lite"/>
    </source>
</evidence>
<accession>A0A1H3H001</accession>
<dbReference type="OrthoDB" id="894320at2"/>
<sequence length="98" mass="10083">MQDTKGKVIFSLLAGATAGIVAGLLLAPETGDEARADIKESAGKLNKDLAKLLKEGKARLDSFTGKAPVSSGQQNADRTAADDLLSSMNQPNGPSTDI</sequence>
<feature type="region of interest" description="Disordered" evidence="1">
    <location>
        <begin position="63"/>
        <end position="98"/>
    </location>
</feature>
<gene>
    <name evidence="2" type="ORF">SAMN04488069_105239</name>
</gene>
<proteinExistence type="predicted"/>
<organism evidence="2 3">
    <name type="scientific">Hymenobacter psychrophilus</name>
    <dbReference type="NCBI Taxonomy" id="651662"/>
    <lineage>
        <taxon>Bacteria</taxon>
        <taxon>Pseudomonadati</taxon>
        <taxon>Bacteroidota</taxon>
        <taxon>Cytophagia</taxon>
        <taxon>Cytophagales</taxon>
        <taxon>Hymenobacteraceae</taxon>
        <taxon>Hymenobacter</taxon>
    </lineage>
</organism>
<dbReference type="STRING" id="651662.SAMN04488069_105239"/>
<protein>
    <submittedName>
        <fullName evidence="2">YtxH-like protein</fullName>
    </submittedName>
</protein>
<dbReference type="Pfam" id="PF12732">
    <property type="entry name" value="YtxH"/>
    <property type="match status" value="1"/>
</dbReference>
<name>A0A1H3H001_9BACT</name>
<evidence type="ECO:0000313" key="3">
    <source>
        <dbReference type="Proteomes" id="UP000199249"/>
    </source>
</evidence>
<dbReference type="Proteomes" id="UP000199249">
    <property type="component" value="Unassembled WGS sequence"/>
</dbReference>
<reference evidence="3" key="1">
    <citation type="submission" date="2016-10" db="EMBL/GenBank/DDBJ databases">
        <authorList>
            <person name="Varghese N."/>
            <person name="Submissions S."/>
        </authorList>
    </citation>
    <scope>NUCLEOTIDE SEQUENCE [LARGE SCALE GENOMIC DNA]</scope>
    <source>
        <strain evidence="3">CGMCC 1.8975</strain>
    </source>
</reference>
<dbReference type="AlphaFoldDB" id="A0A1H3H001"/>
<dbReference type="EMBL" id="FNOV01000005">
    <property type="protein sequence ID" value="SDY08801.1"/>
    <property type="molecule type" value="Genomic_DNA"/>
</dbReference>
<dbReference type="InterPro" id="IPR052928">
    <property type="entry name" value="Desiccation-related_membrane"/>
</dbReference>
<feature type="compositionally biased region" description="Polar residues" evidence="1">
    <location>
        <begin position="86"/>
        <end position="98"/>
    </location>
</feature>
<keyword evidence="3" id="KW-1185">Reference proteome</keyword>
<dbReference type="PANTHER" id="PTHR35792:SF2">
    <property type="entry name" value="GENERAL STRESS PROTEIN"/>
    <property type="match status" value="1"/>
</dbReference>
<dbReference type="PANTHER" id="PTHR35792">
    <property type="entry name" value="GENERAL STRESS PROTEIN"/>
    <property type="match status" value="1"/>
</dbReference>
<dbReference type="RefSeq" id="WP_092739371.1">
    <property type="nucleotide sequence ID" value="NZ_FNOV01000005.1"/>
</dbReference>